<dbReference type="InterPro" id="IPR041633">
    <property type="entry name" value="Polbeta"/>
</dbReference>
<dbReference type="InterPro" id="IPR043519">
    <property type="entry name" value="NT_sf"/>
</dbReference>
<evidence type="ECO:0000313" key="5">
    <source>
        <dbReference type="Proteomes" id="UP001152172"/>
    </source>
</evidence>
<dbReference type="SUPFAM" id="SSF81301">
    <property type="entry name" value="Nucleotidyltransferase"/>
    <property type="match status" value="1"/>
</dbReference>
<dbReference type="Pfam" id="PF18765">
    <property type="entry name" value="Polbeta"/>
    <property type="match status" value="1"/>
</dbReference>
<comment type="caution">
    <text evidence="4">The sequence shown here is derived from an EMBL/GenBank/DDBJ whole genome shotgun (WGS) entry which is preliminary data.</text>
</comment>
<evidence type="ECO:0000313" key="4">
    <source>
        <dbReference type="EMBL" id="MCZ8534513.1"/>
    </source>
</evidence>
<dbReference type="RefSeq" id="WP_269922657.1">
    <property type="nucleotide sequence ID" value="NZ_JAMKBI010000011.1"/>
</dbReference>
<dbReference type="InterPro" id="IPR025184">
    <property type="entry name" value="AadA_C"/>
</dbReference>
<feature type="domain" description="Polymerase beta nucleotidyltransferase" evidence="3">
    <location>
        <begin position="24"/>
        <end position="74"/>
    </location>
</feature>
<dbReference type="Gene3D" id="3.30.460.10">
    <property type="entry name" value="Beta Polymerase, domain 2"/>
    <property type="match status" value="1"/>
</dbReference>
<proteinExistence type="predicted"/>
<dbReference type="Pfam" id="PF13427">
    <property type="entry name" value="AadA_C"/>
    <property type="match status" value="1"/>
</dbReference>
<organism evidence="4 5">
    <name type="scientific">Psychrobacillus psychrodurans</name>
    <dbReference type="NCBI Taxonomy" id="126157"/>
    <lineage>
        <taxon>Bacteria</taxon>
        <taxon>Bacillati</taxon>
        <taxon>Bacillota</taxon>
        <taxon>Bacilli</taxon>
        <taxon>Bacillales</taxon>
        <taxon>Bacillaceae</taxon>
        <taxon>Psychrobacillus</taxon>
    </lineage>
</organism>
<dbReference type="EMBL" id="JAMKBI010000011">
    <property type="protein sequence ID" value="MCZ8534513.1"/>
    <property type="molecule type" value="Genomic_DNA"/>
</dbReference>
<dbReference type="Proteomes" id="UP001152172">
    <property type="component" value="Unassembled WGS sequence"/>
</dbReference>
<evidence type="ECO:0000259" key="2">
    <source>
        <dbReference type="Pfam" id="PF13427"/>
    </source>
</evidence>
<keyword evidence="1" id="KW-0808">Transferase</keyword>
<gene>
    <name evidence="4" type="ORF">M9R61_14475</name>
</gene>
<dbReference type="AlphaFoldDB" id="A0A9X3RBQ2"/>
<dbReference type="GO" id="GO:0016740">
    <property type="term" value="F:transferase activity"/>
    <property type="evidence" value="ECO:0007669"/>
    <property type="project" value="UniProtKB-KW"/>
</dbReference>
<accession>A0A9X3RBQ2</accession>
<reference evidence="4" key="1">
    <citation type="submission" date="2022-05" db="EMBL/GenBank/DDBJ databases">
        <authorList>
            <person name="Colautti A."/>
            <person name="Iacumin L."/>
        </authorList>
    </citation>
    <scope>NUCLEOTIDE SEQUENCE</scope>
    <source>
        <strain evidence="4">DSM 30747</strain>
    </source>
</reference>
<evidence type="ECO:0000259" key="3">
    <source>
        <dbReference type="Pfam" id="PF18765"/>
    </source>
</evidence>
<feature type="domain" description="Adenylyltransferase AadA C-terminal" evidence="2">
    <location>
        <begin position="182"/>
        <end position="247"/>
    </location>
</feature>
<protein>
    <submittedName>
        <fullName evidence="4">DUF4111 domain-containing protein</fullName>
    </submittedName>
</protein>
<name>A0A9X3RBQ2_9BACI</name>
<keyword evidence="5" id="KW-1185">Reference proteome</keyword>
<evidence type="ECO:0000256" key="1">
    <source>
        <dbReference type="ARBA" id="ARBA00022679"/>
    </source>
</evidence>
<sequence>MKQTLPQEVHKLMQVFLHLLNTYLTKDLIEGVYIYGSTAIGAFEQEKSDIDFIVLLKRTANKKEIEILDDIHVQLTNENLGARMDGMYILKADIGKTNSVLAPYPYYSDGSLEVGHWDINHITWWVLKEYGNVLQGTPIIELGIATKWEDVFNTLKYNINEYWYSKAKEIRGSVSDEMVEFATTTICRILYSLEKKEIISKKIALENGIDTLPERWKPLLMEGLRIRSSRQAESLFNTESLRAEACRDFVFYAHELCNDKYFLEV</sequence>